<sequence>PYVKDIPKPVLLILDGHNAHISTRISKIAIEYGIELLCLPPHSTTLLQPLDVVTLTKVKTAWRLLLNKHNTQTNSKPIDKKRFSYLVGELWRNHILSSHCSSGFSRAGIYPFDPRVVTKERMLIPPSSTFSNTSTNSKDDSVLIKHTPRVTRSSSCDNFSTAALNATTTLLQQAPRISSVPEPINYSSGESTQCDISEQLPIYDQGTSSISMPQLPENQSTVVKFELMNLNVAYDAVPDQCNWNDNGFTLFENNENLYDPFNSSIELVHQQHTPSRLNQSSTTISDLSANIRTDNSRNSSFEVLTNVISSFLTPSFSSPSKKRKFIIERPHGESLTGRKPKPLTKPTFVTFDDEDASNDTNANMMPMISCHSNVPYIPPQMPYSTQMPAPYGYNQSLNAFYSYAQSSITCYRCNQEILNGSYTKCTTCIKVCCANCSQLFYGLSTSNFTCEQCFLQSSLDLTATIRN</sequence>
<feature type="non-terminal residue" evidence="3">
    <location>
        <position position="1"/>
    </location>
</feature>
<accession>A0A816CJ65</accession>
<evidence type="ECO:0000313" key="4">
    <source>
        <dbReference type="Proteomes" id="UP000663834"/>
    </source>
</evidence>
<dbReference type="Pfam" id="PF03184">
    <property type="entry name" value="DDE_1"/>
    <property type="match status" value="1"/>
</dbReference>
<dbReference type="InterPro" id="IPR004875">
    <property type="entry name" value="DDE_SF_endonuclease_dom"/>
</dbReference>
<name>A0A816CJ65_9BILA</name>
<reference evidence="3" key="1">
    <citation type="submission" date="2021-02" db="EMBL/GenBank/DDBJ databases">
        <authorList>
            <person name="Nowell W R."/>
        </authorList>
    </citation>
    <scope>NUCLEOTIDE SEQUENCE</scope>
</reference>
<protein>
    <recommendedName>
        <fullName evidence="2">DDE-1 domain-containing protein</fullName>
    </recommendedName>
</protein>
<dbReference type="OrthoDB" id="4327074at2759"/>
<dbReference type="AlphaFoldDB" id="A0A816CJ65"/>
<gene>
    <name evidence="3" type="ORF">KQP761_LOCUS25060</name>
</gene>
<proteinExistence type="predicted"/>
<dbReference type="GO" id="GO:0003676">
    <property type="term" value="F:nucleic acid binding"/>
    <property type="evidence" value="ECO:0007669"/>
    <property type="project" value="InterPro"/>
</dbReference>
<feature type="region of interest" description="Disordered" evidence="1">
    <location>
        <begin position="332"/>
        <end position="356"/>
    </location>
</feature>
<comment type="caution">
    <text evidence="3">The sequence shown here is derived from an EMBL/GenBank/DDBJ whole genome shotgun (WGS) entry which is preliminary data.</text>
</comment>
<evidence type="ECO:0000256" key="1">
    <source>
        <dbReference type="SAM" id="MobiDB-lite"/>
    </source>
</evidence>
<evidence type="ECO:0000313" key="3">
    <source>
        <dbReference type="EMBL" id="CAF1624082.1"/>
    </source>
</evidence>
<dbReference type="Proteomes" id="UP000663834">
    <property type="component" value="Unassembled WGS sequence"/>
</dbReference>
<dbReference type="EMBL" id="CAJNOW010013759">
    <property type="protein sequence ID" value="CAF1624082.1"/>
    <property type="molecule type" value="Genomic_DNA"/>
</dbReference>
<feature type="domain" description="DDE-1" evidence="2">
    <location>
        <begin position="5"/>
        <end position="79"/>
    </location>
</feature>
<evidence type="ECO:0000259" key="2">
    <source>
        <dbReference type="Pfam" id="PF03184"/>
    </source>
</evidence>
<organism evidence="3 4">
    <name type="scientific">Rotaria magnacalcarata</name>
    <dbReference type="NCBI Taxonomy" id="392030"/>
    <lineage>
        <taxon>Eukaryota</taxon>
        <taxon>Metazoa</taxon>
        <taxon>Spiralia</taxon>
        <taxon>Gnathifera</taxon>
        <taxon>Rotifera</taxon>
        <taxon>Eurotatoria</taxon>
        <taxon>Bdelloidea</taxon>
        <taxon>Philodinida</taxon>
        <taxon>Philodinidae</taxon>
        <taxon>Rotaria</taxon>
    </lineage>
</organism>